<accession>A0A6A5WGZ7</accession>
<organism evidence="1 2">
    <name type="scientific">Amniculicola lignicola CBS 123094</name>
    <dbReference type="NCBI Taxonomy" id="1392246"/>
    <lineage>
        <taxon>Eukaryota</taxon>
        <taxon>Fungi</taxon>
        <taxon>Dikarya</taxon>
        <taxon>Ascomycota</taxon>
        <taxon>Pezizomycotina</taxon>
        <taxon>Dothideomycetes</taxon>
        <taxon>Pleosporomycetidae</taxon>
        <taxon>Pleosporales</taxon>
        <taxon>Amniculicolaceae</taxon>
        <taxon>Amniculicola</taxon>
    </lineage>
</organism>
<protein>
    <submittedName>
        <fullName evidence="1">Uncharacterized protein</fullName>
    </submittedName>
</protein>
<proteinExistence type="predicted"/>
<gene>
    <name evidence="1" type="ORF">P154DRAFT_225751</name>
</gene>
<dbReference type="AlphaFoldDB" id="A0A6A5WGZ7"/>
<evidence type="ECO:0000313" key="1">
    <source>
        <dbReference type="EMBL" id="KAF1999431.1"/>
    </source>
</evidence>
<evidence type="ECO:0000313" key="2">
    <source>
        <dbReference type="Proteomes" id="UP000799779"/>
    </source>
</evidence>
<dbReference type="EMBL" id="ML977595">
    <property type="protein sequence ID" value="KAF1999431.1"/>
    <property type="molecule type" value="Genomic_DNA"/>
</dbReference>
<dbReference type="Proteomes" id="UP000799779">
    <property type="component" value="Unassembled WGS sequence"/>
</dbReference>
<reference evidence="1" key="1">
    <citation type="journal article" date="2020" name="Stud. Mycol.">
        <title>101 Dothideomycetes genomes: a test case for predicting lifestyles and emergence of pathogens.</title>
        <authorList>
            <person name="Haridas S."/>
            <person name="Albert R."/>
            <person name="Binder M."/>
            <person name="Bloem J."/>
            <person name="Labutti K."/>
            <person name="Salamov A."/>
            <person name="Andreopoulos B."/>
            <person name="Baker S."/>
            <person name="Barry K."/>
            <person name="Bills G."/>
            <person name="Bluhm B."/>
            <person name="Cannon C."/>
            <person name="Castanera R."/>
            <person name="Culley D."/>
            <person name="Daum C."/>
            <person name="Ezra D."/>
            <person name="Gonzalez J."/>
            <person name="Henrissat B."/>
            <person name="Kuo A."/>
            <person name="Liang C."/>
            <person name="Lipzen A."/>
            <person name="Lutzoni F."/>
            <person name="Magnuson J."/>
            <person name="Mondo S."/>
            <person name="Nolan M."/>
            <person name="Ohm R."/>
            <person name="Pangilinan J."/>
            <person name="Park H.-J."/>
            <person name="Ramirez L."/>
            <person name="Alfaro M."/>
            <person name="Sun H."/>
            <person name="Tritt A."/>
            <person name="Yoshinaga Y."/>
            <person name="Zwiers L.-H."/>
            <person name="Turgeon B."/>
            <person name="Goodwin S."/>
            <person name="Spatafora J."/>
            <person name="Crous P."/>
            <person name="Grigoriev I."/>
        </authorList>
    </citation>
    <scope>NUCLEOTIDE SEQUENCE</scope>
    <source>
        <strain evidence="1">CBS 123094</strain>
    </source>
</reference>
<sequence>MSSSRRLWLKAFHFVVIAAYSYKLLMSDWERDGAAWMALDGRDTQWEMQFDGSQTRCVQQYYAWPQCVPIPIHPQCERASALGNYVINCRGDFCASPRRLGLDKSPDSHLHAIAKFAGG</sequence>
<keyword evidence="2" id="KW-1185">Reference proteome</keyword>
<name>A0A6A5WGZ7_9PLEO</name>